<dbReference type="Proteomes" id="UP000186914">
    <property type="component" value="Unassembled WGS sequence"/>
</dbReference>
<dbReference type="InterPro" id="IPR006640">
    <property type="entry name" value="SprT-like_domain"/>
</dbReference>
<evidence type="ECO:0000259" key="1">
    <source>
        <dbReference type="Pfam" id="PF10263"/>
    </source>
</evidence>
<sequence>MYFPELPVDTIDWEVSHRAKRQAGVTKYDPATEAITIALTWKAYEQHRQTQFSATVRHKLIHAWQYHEFDDADHGTTFTRWTDTLDTSQHCERFTDPKWWLVCEDCGGRIARYRSSKTVRNPEQYSWGECGGSLRVEIGLLPGGGLRFTR</sequence>
<evidence type="ECO:0000313" key="2">
    <source>
        <dbReference type="EMBL" id="SIR63228.1"/>
    </source>
</evidence>
<reference evidence="3" key="1">
    <citation type="submission" date="2017-01" db="EMBL/GenBank/DDBJ databases">
        <authorList>
            <person name="Varghese N."/>
            <person name="Submissions S."/>
        </authorList>
    </citation>
    <scope>NUCLEOTIDE SEQUENCE [LARGE SCALE GENOMIC DNA]</scope>
    <source>
        <strain evidence="3">CGMCC 1.7737</strain>
    </source>
</reference>
<protein>
    <submittedName>
        <fullName evidence="2">SprT-like family protein</fullName>
    </submittedName>
</protein>
<dbReference type="GO" id="GO:0006950">
    <property type="term" value="P:response to stress"/>
    <property type="evidence" value="ECO:0007669"/>
    <property type="project" value="UniProtKB-ARBA"/>
</dbReference>
<proteinExistence type="predicted"/>
<evidence type="ECO:0000313" key="3">
    <source>
        <dbReference type="Proteomes" id="UP000186914"/>
    </source>
</evidence>
<keyword evidence="3" id="KW-1185">Reference proteome</keyword>
<organism evidence="2 3">
    <name type="scientific">Haladaptatus litoreus</name>
    <dbReference type="NCBI Taxonomy" id="553468"/>
    <lineage>
        <taxon>Archaea</taxon>
        <taxon>Methanobacteriati</taxon>
        <taxon>Methanobacteriota</taxon>
        <taxon>Stenosarchaea group</taxon>
        <taxon>Halobacteria</taxon>
        <taxon>Halobacteriales</taxon>
        <taxon>Haladaptataceae</taxon>
        <taxon>Haladaptatus</taxon>
    </lineage>
</organism>
<name>A0A1N7CHX2_9EURY</name>
<accession>A0A1N7CHX2</accession>
<dbReference type="Pfam" id="PF10263">
    <property type="entry name" value="SprT-like"/>
    <property type="match status" value="1"/>
</dbReference>
<dbReference type="OrthoDB" id="350006at2157"/>
<dbReference type="AlphaFoldDB" id="A0A1N7CHX2"/>
<gene>
    <name evidence="2" type="ORF">SAMN05421858_3018</name>
</gene>
<dbReference type="EMBL" id="FTNO01000003">
    <property type="protein sequence ID" value="SIR63228.1"/>
    <property type="molecule type" value="Genomic_DNA"/>
</dbReference>
<feature type="domain" description="SprT-like" evidence="1">
    <location>
        <begin position="2"/>
        <end position="88"/>
    </location>
</feature>
<dbReference type="RefSeq" id="WP_084186302.1">
    <property type="nucleotide sequence ID" value="NZ_FTNO01000003.1"/>
</dbReference>